<protein>
    <recommendedName>
        <fullName evidence="4">Tetratricopeptide repeat-containing protein</fullName>
    </recommendedName>
</protein>
<reference evidence="3" key="1">
    <citation type="journal article" date="2019" name="Int. J. Syst. Evol. Microbiol.">
        <title>The Global Catalogue of Microorganisms (GCM) 10K type strain sequencing project: providing services to taxonomists for standard genome sequencing and annotation.</title>
        <authorList>
            <consortium name="The Broad Institute Genomics Platform"/>
            <consortium name="The Broad Institute Genome Sequencing Center for Infectious Disease"/>
            <person name="Wu L."/>
            <person name="Ma J."/>
        </authorList>
    </citation>
    <scope>NUCLEOTIDE SEQUENCE [LARGE SCALE GENOMIC DNA]</scope>
    <source>
        <strain evidence="3">JCM 18326</strain>
    </source>
</reference>
<dbReference type="SUPFAM" id="SSF81901">
    <property type="entry name" value="HCP-like"/>
    <property type="match status" value="1"/>
</dbReference>
<dbReference type="InterPro" id="IPR019734">
    <property type="entry name" value="TPR_rpt"/>
</dbReference>
<keyword evidence="3" id="KW-1185">Reference proteome</keyword>
<feature type="repeat" description="TPR" evidence="1">
    <location>
        <begin position="172"/>
        <end position="205"/>
    </location>
</feature>
<dbReference type="Gene3D" id="1.25.40.10">
    <property type="entry name" value="Tetratricopeptide repeat domain"/>
    <property type="match status" value="3"/>
</dbReference>
<dbReference type="InterPro" id="IPR011990">
    <property type="entry name" value="TPR-like_helical_dom_sf"/>
</dbReference>
<accession>A0ABP9DK35</accession>
<organism evidence="2 3">
    <name type="scientific">Algivirga pacifica</name>
    <dbReference type="NCBI Taxonomy" id="1162670"/>
    <lineage>
        <taxon>Bacteria</taxon>
        <taxon>Pseudomonadati</taxon>
        <taxon>Bacteroidota</taxon>
        <taxon>Cytophagia</taxon>
        <taxon>Cytophagales</taxon>
        <taxon>Flammeovirgaceae</taxon>
        <taxon>Algivirga</taxon>
    </lineage>
</organism>
<feature type="repeat" description="TPR" evidence="1">
    <location>
        <begin position="289"/>
        <end position="322"/>
    </location>
</feature>
<dbReference type="SMART" id="SM00028">
    <property type="entry name" value="TPR"/>
    <property type="match status" value="5"/>
</dbReference>
<proteinExistence type="predicted"/>
<name>A0ABP9DK35_9BACT</name>
<evidence type="ECO:0008006" key="4">
    <source>
        <dbReference type="Google" id="ProtNLM"/>
    </source>
</evidence>
<comment type="caution">
    <text evidence="2">The sequence shown here is derived from an EMBL/GenBank/DDBJ whole genome shotgun (WGS) entry which is preliminary data.</text>
</comment>
<dbReference type="Proteomes" id="UP001500298">
    <property type="component" value="Unassembled WGS sequence"/>
</dbReference>
<evidence type="ECO:0000313" key="3">
    <source>
        <dbReference type="Proteomes" id="UP001500298"/>
    </source>
</evidence>
<gene>
    <name evidence="2" type="ORF">GCM10023331_37760</name>
</gene>
<sequence length="692" mass="81447">MEEVEQKMAESIQDDYNGVLNIFDPIDSTKTNAYREQFEYIIKKASLPIKWHKSSQYVDNCYNLIGRTRLYRQDYENALDTYKYVFANNDDANSRHEALVWMMRLFVEKNELKNMQVIKQAINEDSAPFNDENAKVYHLTMAQYYKIQRDYPNAIAHLSLVPPLEKNRTLRARYYFILGQMHKRIDGMEKAHQFFAKASKINTNYEMEFLAALNAKVTQPINLSNTKENKKLSKYFQKELKDLKNWDLRDRIYYQMAAIEMRRPDTDQALKDLNESIQISTKDKVQKGYSYLMSGKIYYEDIGDYEKAAAYYDSAMKLLPEDMHHYEMIAKRADYLKDLAKYTKIIREQDRLLSLSAMNEEERDSVFRAEMAQEKDAIIEKEAFKKINEQRKTLNLAQNTVTTNRDNSNSWYFYNPNATVAGSSQFLRTWGSRPLEDNWRRSRKQSVIPEQKGLQAQLKAQEEKEKAQKSDLFASIKSVDERRSEIPHSEADLSKIREKLGDALFNLSKVYLYKIEDFFLAQSNGQRLIDELPAHEYTPEMIYTLYTSCPEEACNPEIYKQLLIEQYPESFYAKILVNPDYVYQNNLLNKVVEKKYQMAYKLYNNGNYNNALVYLDEIDYQYPKNRLQDKVGMLRVLVAAKTAVTYKEYKDAIDVFLHKFPESEFAPRAKEMLELIPDGGIDARIPGRKEKK</sequence>
<evidence type="ECO:0000256" key="1">
    <source>
        <dbReference type="PROSITE-ProRule" id="PRU00339"/>
    </source>
</evidence>
<dbReference type="EMBL" id="BAABJX010000062">
    <property type="protein sequence ID" value="GAA4849515.1"/>
    <property type="molecule type" value="Genomic_DNA"/>
</dbReference>
<evidence type="ECO:0000313" key="2">
    <source>
        <dbReference type="EMBL" id="GAA4849515.1"/>
    </source>
</evidence>
<keyword evidence="1" id="KW-0802">TPR repeat</keyword>
<dbReference type="PROSITE" id="PS50005">
    <property type="entry name" value="TPR"/>
    <property type="match status" value="2"/>
</dbReference>